<comment type="caution">
    <text evidence="1">The sequence shown here is derived from an EMBL/GenBank/DDBJ whole genome shotgun (WGS) entry which is preliminary data.</text>
</comment>
<protein>
    <submittedName>
        <fullName evidence="1">Uncharacterized protein</fullName>
    </submittedName>
</protein>
<evidence type="ECO:0000313" key="1">
    <source>
        <dbReference type="EMBL" id="MBP2329311.1"/>
    </source>
</evidence>
<dbReference type="Proteomes" id="UP001519332">
    <property type="component" value="Unassembled WGS sequence"/>
</dbReference>
<keyword evidence="2" id="KW-1185">Reference proteome</keyword>
<accession>A0ABS4TY37</accession>
<proteinExistence type="predicted"/>
<name>A0ABS4TY37_9PSEU</name>
<gene>
    <name evidence="1" type="ORF">JOF56_009696</name>
</gene>
<evidence type="ECO:0000313" key="2">
    <source>
        <dbReference type="Proteomes" id="UP001519332"/>
    </source>
</evidence>
<reference evidence="1 2" key="1">
    <citation type="submission" date="2021-03" db="EMBL/GenBank/DDBJ databases">
        <title>Sequencing the genomes of 1000 actinobacteria strains.</title>
        <authorList>
            <person name="Klenk H.-P."/>
        </authorList>
    </citation>
    <scope>NUCLEOTIDE SEQUENCE [LARGE SCALE GENOMIC DNA]</scope>
    <source>
        <strain evidence="1 2">DSM 46670</strain>
    </source>
</reference>
<organism evidence="1 2">
    <name type="scientific">Kibdelosporangium banguiense</name>
    <dbReference type="NCBI Taxonomy" id="1365924"/>
    <lineage>
        <taxon>Bacteria</taxon>
        <taxon>Bacillati</taxon>
        <taxon>Actinomycetota</taxon>
        <taxon>Actinomycetes</taxon>
        <taxon>Pseudonocardiales</taxon>
        <taxon>Pseudonocardiaceae</taxon>
        <taxon>Kibdelosporangium</taxon>
    </lineage>
</organism>
<sequence length="214" mass="23120">MAQQRPGVMWTFNEGLSPLTRILRGRNLGDELPVDVPGHLRRPTHTNSSHLGFCLTAEVGRGGGPDCGPGSRGFESPRKSRSADGCQWTLAQRIQSPHRLAVDGALSIVARCPGISNRRPLWGVRGRVPSATAMAAGGRRSCNQGQSQFQRAPTTRHYEAGAVRQPIPPVGEVVTGNQGVGVVGTQHPEPISQQFLERGHRPSRILYRSKSRSA</sequence>
<dbReference type="EMBL" id="JAGINW010000001">
    <property type="protein sequence ID" value="MBP2329311.1"/>
    <property type="molecule type" value="Genomic_DNA"/>
</dbReference>